<gene>
    <name evidence="1" type="ORF">GPM918_LOCUS37798</name>
    <name evidence="2" type="ORF">SRO942_LOCUS38578</name>
</gene>
<evidence type="ECO:0000313" key="1">
    <source>
        <dbReference type="EMBL" id="CAF1526292.1"/>
    </source>
</evidence>
<keyword evidence="3" id="KW-1185">Reference proteome</keyword>
<organism evidence="1 3">
    <name type="scientific">Didymodactylos carnosus</name>
    <dbReference type="NCBI Taxonomy" id="1234261"/>
    <lineage>
        <taxon>Eukaryota</taxon>
        <taxon>Metazoa</taxon>
        <taxon>Spiralia</taxon>
        <taxon>Gnathifera</taxon>
        <taxon>Rotifera</taxon>
        <taxon>Eurotatoria</taxon>
        <taxon>Bdelloidea</taxon>
        <taxon>Philodinida</taxon>
        <taxon>Philodinidae</taxon>
        <taxon>Didymodactylos</taxon>
    </lineage>
</organism>
<accession>A0A815VCB7</accession>
<name>A0A815VCB7_9BILA</name>
<dbReference type="Proteomes" id="UP000663829">
    <property type="component" value="Unassembled WGS sequence"/>
</dbReference>
<reference evidence="1" key="1">
    <citation type="submission" date="2021-02" db="EMBL/GenBank/DDBJ databases">
        <authorList>
            <person name="Nowell W R."/>
        </authorList>
    </citation>
    <scope>NUCLEOTIDE SEQUENCE</scope>
</reference>
<evidence type="ECO:0000313" key="2">
    <source>
        <dbReference type="EMBL" id="CAF4385306.1"/>
    </source>
</evidence>
<dbReference type="EMBL" id="CAJNOQ010024326">
    <property type="protein sequence ID" value="CAF1526292.1"/>
    <property type="molecule type" value="Genomic_DNA"/>
</dbReference>
<sequence>MNLSKILFTPDTGDLKTCQLCSTRSNNHTCSSEITKLPQHLFFNFTAADYISGFRSIGCEYLQFSDESDVSSDGVLDLENKLVQKYFVPNLQLTHNTRNVGLHRLIKDHLSLRYELTSTIVDYYLNILIVITEDARTLIVKKCSNSDYLCYNQSFRQFEPLSNGSIETFLAAATQVLLCYKANEGTVDTYSPPAEKQLDISTWKLLPEPDKKNINIVRGQLSQKTAYYVIDRYDLSANDLKNLI</sequence>
<protein>
    <submittedName>
        <fullName evidence="1">Uncharacterized protein</fullName>
    </submittedName>
</protein>
<comment type="caution">
    <text evidence="1">The sequence shown here is derived from an EMBL/GenBank/DDBJ whole genome shotgun (WGS) entry which is preliminary data.</text>
</comment>
<proteinExistence type="predicted"/>
<dbReference type="AlphaFoldDB" id="A0A815VCB7"/>
<dbReference type="OrthoDB" id="1939479at2759"/>
<dbReference type="Proteomes" id="UP000681722">
    <property type="component" value="Unassembled WGS sequence"/>
</dbReference>
<evidence type="ECO:0000313" key="3">
    <source>
        <dbReference type="Proteomes" id="UP000663829"/>
    </source>
</evidence>
<dbReference type="EMBL" id="CAJOBC010089890">
    <property type="protein sequence ID" value="CAF4385306.1"/>
    <property type="molecule type" value="Genomic_DNA"/>
</dbReference>